<dbReference type="EMBL" id="JAOZFE010000007">
    <property type="protein sequence ID" value="MCW0953669.1"/>
    <property type="molecule type" value="Genomic_DNA"/>
</dbReference>
<proteinExistence type="predicted"/>
<comment type="caution">
    <text evidence="2">The sequence shown here is derived from an EMBL/GenBank/DDBJ whole genome shotgun (WGS) entry which is preliminary data.</text>
</comment>
<dbReference type="Proteomes" id="UP001526225">
    <property type="component" value="Unassembled WGS sequence"/>
</dbReference>
<gene>
    <name evidence="2" type="ORF">OIT44_06300</name>
</gene>
<evidence type="ECO:0000313" key="2">
    <source>
        <dbReference type="EMBL" id="MCW0953669.1"/>
    </source>
</evidence>
<protein>
    <submittedName>
        <fullName evidence="2">HeH/LEM domain-containing protein</fullName>
    </submittedName>
</protein>
<dbReference type="InterPro" id="IPR025856">
    <property type="entry name" value="HeH/LEM_domain"/>
</dbReference>
<keyword evidence="3" id="KW-1185">Reference proteome</keyword>
<dbReference type="Pfam" id="PF12949">
    <property type="entry name" value="HeH"/>
    <property type="match status" value="1"/>
</dbReference>
<organism evidence="2 3">
    <name type="scientific">Weissella ceti</name>
    <dbReference type="NCBI Taxonomy" id="759620"/>
    <lineage>
        <taxon>Bacteria</taxon>
        <taxon>Bacillati</taxon>
        <taxon>Bacillota</taxon>
        <taxon>Bacilli</taxon>
        <taxon>Lactobacillales</taxon>
        <taxon>Lactobacillaceae</taxon>
        <taxon>Weissella</taxon>
    </lineage>
</organism>
<feature type="domain" description="HeH/LEM" evidence="1">
    <location>
        <begin position="30"/>
        <end position="58"/>
    </location>
</feature>
<reference evidence="2 3" key="1">
    <citation type="submission" date="2022-10" db="EMBL/GenBank/DDBJ databases">
        <title>Weissella fermenti sp. nov., isolated from fermented cabbage.</title>
        <authorList>
            <person name="Lee J.K."/>
            <person name="Baek J.H."/>
            <person name="Choi D.G."/>
            <person name="Kim J.M."/>
            <person name="Jeon C.O."/>
        </authorList>
    </citation>
    <scope>NUCLEOTIDE SEQUENCE [LARGE SCALE GENOMIC DNA]</scope>
    <source>
        <strain evidence="2 3">KACC 18534</strain>
    </source>
</reference>
<dbReference type="Gene3D" id="1.10.720.30">
    <property type="entry name" value="SAP domain"/>
    <property type="match status" value="1"/>
</dbReference>
<evidence type="ECO:0000259" key="1">
    <source>
        <dbReference type="Pfam" id="PF12949"/>
    </source>
</evidence>
<sequence>METEIQIATEAAAPAAKEEVAAGKPTAKNTVAEIKDYLKANNIEFAASAKKADLLELV</sequence>
<dbReference type="InterPro" id="IPR036361">
    <property type="entry name" value="SAP_dom_sf"/>
</dbReference>
<accession>A0ABT3E5H6</accession>
<evidence type="ECO:0000313" key="3">
    <source>
        <dbReference type="Proteomes" id="UP001526225"/>
    </source>
</evidence>
<name>A0ABT3E5H6_9LACO</name>
<dbReference type="RefSeq" id="WP_264336112.1">
    <property type="nucleotide sequence ID" value="NZ_JAOZFE010000007.1"/>
</dbReference>